<keyword evidence="5" id="KW-1134">Transmembrane beta strand</keyword>
<evidence type="ECO:0000256" key="14">
    <source>
        <dbReference type="ARBA" id="ARBA00023237"/>
    </source>
</evidence>
<keyword evidence="7 15" id="KW-0479">Metal-binding</keyword>
<dbReference type="RefSeq" id="WP_307690977.1">
    <property type="nucleotide sequence ID" value="NZ_JAUSRO010000011.1"/>
</dbReference>
<keyword evidence="12 15" id="KW-0443">Lipid metabolism</keyword>
<reference evidence="16 17" key="1">
    <citation type="submission" date="2023-07" db="EMBL/GenBank/DDBJ databases">
        <title>Sorghum-associated microbial communities from plants grown in Nebraska, USA.</title>
        <authorList>
            <person name="Schachtman D."/>
        </authorList>
    </citation>
    <scope>NUCLEOTIDE SEQUENCE [LARGE SCALE GENOMIC DNA]</scope>
    <source>
        <strain evidence="16 17">DS1607</strain>
    </source>
</reference>
<keyword evidence="9 15" id="KW-0378">Hydrolase</keyword>
<keyword evidence="17" id="KW-1185">Reference proteome</keyword>
<evidence type="ECO:0000256" key="7">
    <source>
        <dbReference type="ARBA" id="ARBA00022723"/>
    </source>
</evidence>
<dbReference type="GO" id="GO:0004623">
    <property type="term" value="F:phospholipase A2 activity"/>
    <property type="evidence" value="ECO:0007669"/>
    <property type="project" value="UniProtKB-EC"/>
</dbReference>
<keyword evidence="13" id="KW-0472">Membrane</keyword>
<name>A0ABT9SA28_9BURK</name>
<evidence type="ECO:0000256" key="3">
    <source>
        <dbReference type="ARBA" id="ARBA00010525"/>
    </source>
</evidence>
<evidence type="ECO:0000256" key="5">
    <source>
        <dbReference type="ARBA" id="ARBA00022452"/>
    </source>
</evidence>
<dbReference type="PANTHER" id="PTHR40457">
    <property type="entry name" value="PHOSPHOLIPASE A1"/>
    <property type="match status" value="1"/>
</dbReference>
<comment type="catalytic activity">
    <reaction evidence="1 15">
        <text>a 1,2-diacyl-sn-glycero-3-phosphocholine + H2O = a 2-acyl-sn-glycero-3-phosphocholine + a fatty acid + H(+)</text>
        <dbReference type="Rhea" id="RHEA:18689"/>
        <dbReference type="ChEBI" id="CHEBI:15377"/>
        <dbReference type="ChEBI" id="CHEBI:15378"/>
        <dbReference type="ChEBI" id="CHEBI:28868"/>
        <dbReference type="ChEBI" id="CHEBI:57643"/>
        <dbReference type="ChEBI" id="CHEBI:57875"/>
        <dbReference type="EC" id="3.1.1.32"/>
    </reaction>
</comment>
<comment type="caution">
    <text evidence="16">The sequence shown here is derived from an EMBL/GenBank/DDBJ whole genome shotgun (WGS) entry which is preliminary data.</text>
</comment>
<dbReference type="Pfam" id="PF02253">
    <property type="entry name" value="PLA1"/>
    <property type="match status" value="1"/>
</dbReference>
<comment type="subcellular location">
    <subcellularLocation>
        <location evidence="15">Cell outer membrane</location>
        <topology evidence="15">Multi-pass membrane protein</topology>
    </subcellularLocation>
    <text evidence="15">One of the very few enzymes located there.</text>
</comment>
<evidence type="ECO:0000313" key="17">
    <source>
        <dbReference type="Proteomes" id="UP001226867"/>
    </source>
</evidence>
<dbReference type="EC" id="3.1.1.32" evidence="15"/>
<organism evidence="16 17">
    <name type="scientific">Variovorax ginsengisoli</name>
    <dbReference type="NCBI Taxonomy" id="363844"/>
    <lineage>
        <taxon>Bacteria</taxon>
        <taxon>Pseudomonadati</taxon>
        <taxon>Pseudomonadota</taxon>
        <taxon>Betaproteobacteria</taxon>
        <taxon>Burkholderiales</taxon>
        <taxon>Comamonadaceae</taxon>
        <taxon>Variovorax</taxon>
    </lineage>
</organism>
<dbReference type="EMBL" id="JAUSRO010000011">
    <property type="protein sequence ID" value="MDP9901193.1"/>
    <property type="molecule type" value="Genomic_DNA"/>
</dbReference>
<dbReference type="PANTHER" id="PTHR40457:SF1">
    <property type="entry name" value="PHOSPHOLIPASE A1"/>
    <property type="match status" value="1"/>
</dbReference>
<dbReference type="EC" id="3.1.1.4" evidence="15"/>
<proteinExistence type="inferred from homology"/>
<comment type="catalytic activity">
    <reaction evidence="2 15">
        <text>a 1,2-diacyl-sn-glycero-3-phosphocholine + H2O = a 1-acyl-sn-glycero-3-phosphocholine + a fatty acid + H(+)</text>
        <dbReference type="Rhea" id="RHEA:15801"/>
        <dbReference type="ChEBI" id="CHEBI:15377"/>
        <dbReference type="ChEBI" id="CHEBI:15378"/>
        <dbReference type="ChEBI" id="CHEBI:28868"/>
        <dbReference type="ChEBI" id="CHEBI:57643"/>
        <dbReference type="ChEBI" id="CHEBI:58168"/>
        <dbReference type="EC" id="3.1.1.4"/>
    </reaction>
</comment>
<dbReference type="InterPro" id="IPR003187">
    <property type="entry name" value="PLipase_A1"/>
</dbReference>
<evidence type="ECO:0000256" key="12">
    <source>
        <dbReference type="ARBA" id="ARBA00023098"/>
    </source>
</evidence>
<evidence type="ECO:0000256" key="10">
    <source>
        <dbReference type="ARBA" id="ARBA00022837"/>
    </source>
</evidence>
<evidence type="ECO:0000313" key="16">
    <source>
        <dbReference type="EMBL" id="MDP9901193.1"/>
    </source>
</evidence>
<dbReference type="PRINTS" id="PR01486">
    <property type="entry name" value="PHPHLIPASEA1"/>
</dbReference>
<comment type="function">
    <text evidence="15">Hydrolysis of phosphatidylcholine with phospholipase A2 (EC 3.1.1.4) and phospholipase A1 (EC 3.1.1.32) activities.</text>
</comment>
<protein>
    <recommendedName>
        <fullName evidence="15">Phospholipase A1</fullName>
        <ecNumber evidence="15">3.1.1.32</ecNumber>
        <ecNumber evidence="15">3.1.1.4</ecNumber>
    </recommendedName>
    <alternativeName>
        <fullName evidence="15">Phosphatidylcholine 1-acylhydrolase</fullName>
    </alternativeName>
</protein>
<keyword evidence="8 15" id="KW-0732">Signal</keyword>
<dbReference type="GO" id="GO:0008970">
    <property type="term" value="F:phospholipase A1 activity"/>
    <property type="evidence" value="ECO:0007669"/>
    <property type="project" value="UniProtKB-EC"/>
</dbReference>
<keyword evidence="6" id="KW-0812">Transmembrane</keyword>
<dbReference type="InterPro" id="IPR036541">
    <property type="entry name" value="PLipase_A1_sf"/>
</dbReference>
<gene>
    <name evidence="16" type="ORF">J2W36_003459</name>
</gene>
<keyword evidence="14 15" id="KW-0998">Cell outer membrane</keyword>
<keyword evidence="11 15" id="KW-0442">Lipid degradation</keyword>
<dbReference type="Proteomes" id="UP001226867">
    <property type="component" value="Unassembled WGS sequence"/>
</dbReference>
<evidence type="ECO:0000256" key="2">
    <source>
        <dbReference type="ARBA" id="ARBA00001604"/>
    </source>
</evidence>
<evidence type="ECO:0000256" key="4">
    <source>
        <dbReference type="ARBA" id="ARBA00011702"/>
    </source>
</evidence>
<comment type="subunit">
    <text evidence="4 15">Homodimer; dimerization is reversible, and the dimeric form is the active one.</text>
</comment>
<feature type="chain" id="PRO_5045001774" description="Phospholipase A1" evidence="15">
    <location>
        <begin position="43"/>
        <end position="405"/>
    </location>
</feature>
<dbReference type="Gene3D" id="2.40.230.10">
    <property type="entry name" value="Phospholipase A1"/>
    <property type="match status" value="1"/>
</dbReference>
<sequence length="405" mass="44933">MTTPYRGKPALFNLRRGRTGSIGFKAWVGFASLAAVAGSAHAQAMDKPPSPLAQSQLTWQQCQQLGSDKDARLACFDRWAQQQTLPAAAVPAAPSVLASAQPAPPVDAAIPATRVVSVATEEGCRDRQYSALSRFWELENGSDCGTFGFRGYRPLNVSVSAATHKPEIPTSPSAGHTGTATNYQANEMRIGLSMRTKLAQGLLTQNDPDKKDSIWFAYSQQSTWQVFNGELSRPFRSTDHEPELMYVYPADFKLPGGWRWRYAGLGLVHQSNGQALPLSRSWNRTYLMGGAELDDRFQVTGKIWSRLKESADSDDNPDISDYIGRAELTGRWNYDSKNSFSMTVRNNLRDSGRGSVRVEWMKPIGDPVKSNLRFHTQLFYGYGDTLVDYNRKRTVLSIGLSLVDF</sequence>
<evidence type="ECO:0000256" key="1">
    <source>
        <dbReference type="ARBA" id="ARBA00000111"/>
    </source>
</evidence>
<evidence type="ECO:0000256" key="9">
    <source>
        <dbReference type="ARBA" id="ARBA00022801"/>
    </source>
</evidence>
<feature type="signal peptide" evidence="15">
    <location>
        <begin position="1"/>
        <end position="42"/>
    </location>
</feature>
<evidence type="ECO:0000256" key="11">
    <source>
        <dbReference type="ARBA" id="ARBA00022963"/>
    </source>
</evidence>
<evidence type="ECO:0000256" key="13">
    <source>
        <dbReference type="ARBA" id="ARBA00023136"/>
    </source>
</evidence>
<accession>A0ABT9SA28</accession>
<evidence type="ECO:0000256" key="6">
    <source>
        <dbReference type="ARBA" id="ARBA00022692"/>
    </source>
</evidence>
<comment type="similarity">
    <text evidence="3 15">Belongs to the phospholipase A1 family.</text>
</comment>
<dbReference type="SUPFAM" id="SSF56931">
    <property type="entry name" value="Outer membrane phospholipase A (OMPLA)"/>
    <property type="match status" value="1"/>
</dbReference>
<evidence type="ECO:0000256" key="8">
    <source>
        <dbReference type="ARBA" id="ARBA00022729"/>
    </source>
</evidence>
<keyword evidence="10 15" id="KW-0106">Calcium</keyword>
<evidence type="ECO:0000256" key="15">
    <source>
        <dbReference type="RuleBase" id="RU366027"/>
    </source>
</evidence>
<comment type="cofactor">
    <cofactor evidence="15">
        <name>Ca(2+)</name>
        <dbReference type="ChEBI" id="CHEBI:29108"/>
    </cofactor>
    <text evidence="15">Binds 1 Ca(2+) ion per monomer. In the dimeric form the Ca(2+) is bound by different amino acids with binding of each Ca(2+) shared with ligands coming from each monomer. The Ca(2+) ion may have a role in catalysis.</text>
</comment>